<reference evidence="1 2" key="1">
    <citation type="submission" date="2021-04" db="EMBL/GenBank/DDBJ databases">
        <authorList>
            <person name="Rodrigo-Torres L."/>
            <person name="Arahal R. D."/>
            <person name="Lucena T."/>
        </authorList>
    </citation>
    <scope>NUCLEOTIDE SEQUENCE [LARGE SCALE GENOMIC DNA]</scope>
    <source>
        <strain evidence="1 2">CECT 9623</strain>
    </source>
</reference>
<sequence>MTALSKSNTSIQRSIELSIPDKIKAKLTQSEFRIVSVSIPSEKNPRICELDERRRLRTASTIVIKAETRLGSKDKDDLHQEALINEIDSDLMKFPNQTTLEIFFALEMGLDGEFAEKNVVIFSPSNFVIWVKSYIELKKKPAIKIFAQLNHQVDQVDYVPTIGETLLRKLMILRTALTKSGPESEGFQDYGGVVYSLLDQFEYLNLDCEAKWGYMQKANQIMLHEAVEAKDSGRVKLMSELMLSTKARRKDESVIATAQRLIVFDKLKGICRTLDDANDFLENVNFKVKEYIESLNTSPANAN</sequence>
<dbReference type="EMBL" id="CAJRAU010000007">
    <property type="protein sequence ID" value="CAG5072923.1"/>
    <property type="molecule type" value="Genomic_DNA"/>
</dbReference>
<accession>A0ABN7RGH9</accession>
<keyword evidence="2" id="KW-1185">Reference proteome</keyword>
<name>A0ABN7RGH9_9BACT</name>
<dbReference type="Proteomes" id="UP000679725">
    <property type="component" value="Unassembled WGS sequence"/>
</dbReference>
<comment type="caution">
    <text evidence="1">The sequence shown here is derived from an EMBL/GenBank/DDBJ whole genome shotgun (WGS) entry which is preliminary data.</text>
</comment>
<organism evidence="1 2">
    <name type="scientific">Dyadobacter linearis</name>
    <dbReference type="NCBI Taxonomy" id="2823330"/>
    <lineage>
        <taxon>Bacteria</taxon>
        <taxon>Pseudomonadati</taxon>
        <taxon>Bacteroidota</taxon>
        <taxon>Cytophagia</taxon>
        <taxon>Cytophagales</taxon>
        <taxon>Spirosomataceae</taxon>
        <taxon>Dyadobacter</taxon>
    </lineage>
</organism>
<evidence type="ECO:0000313" key="2">
    <source>
        <dbReference type="Proteomes" id="UP000679725"/>
    </source>
</evidence>
<evidence type="ECO:0000313" key="1">
    <source>
        <dbReference type="EMBL" id="CAG5072923.1"/>
    </source>
</evidence>
<gene>
    <name evidence="1" type="ORF">DYBT9623_04460</name>
</gene>
<proteinExistence type="predicted"/>
<dbReference type="RefSeq" id="WP_215235735.1">
    <property type="nucleotide sequence ID" value="NZ_CAJRAU010000007.1"/>
</dbReference>
<protein>
    <submittedName>
        <fullName evidence="1">Uncharacterized protein</fullName>
    </submittedName>
</protein>